<dbReference type="InterPro" id="IPR002701">
    <property type="entry name" value="CM_II_prokaryot"/>
</dbReference>
<dbReference type="RefSeq" id="WP_131838736.1">
    <property type="nucleotide sequence ID" value="NZ_SLWB01000004.1"/>
</dbReference>
<dbReference type="PANTHER" id="PTHR43018:SF1">
    <property type="entry name" value="PROTEIN AROA(G)"/>
    <property type="match status" value="1"/>
</dbReference>
<evidence type="ECO:0000313" key="5">
    <source>
        <dbReference type="Proteomes" id="UP000294830"/>
    </source>
</evidence>
<organism evidence="4 5">
    <name type="scientific">Acetobacteroides hydrogenigenes</name>
    <dbReference type="NCBI Taxonomy" id="979970"/>
    <lineage>
        <taxon>Bacteria</taxon>
        <taxon>Pseudomonadati</taxon>
        <taxon>Bacteroidota</taxon>
        <taxon>Bacteroidia</taxon>
        <taxon>Bacteroidales</taxon>
        <taxon>Rikenellaceae</taxon>
        <taxon>Acetobacteroides</taxon>
    </lineage>
</organism>
<dbReference type="EC" id="5.4.99.5" evidence="1"/>
<dbReference type="Pfam" id="PF01817">
    <property type="entry name" value="CM_2"/>
    <property type="match status" value="1"/>
</dbReference>
<dbReference type="SMART" id="SM00830">
    <property type="entry name" value="CM_2"/>
    <property type="match status" value="1"/>
</dbReference>
<dbReference type="Gene3D" id="1.20.59.10">
    <property type="entry name" value="Chorismate mutase"/>
    <property type="match status" value="1"/>
</dbReference>
<name>A0A4R2EN81_9BACT</name>
<dbReference type="AlphaFoldDB" id="A0A4R2EN81"/>
<dbReference type="GO" id="GO:0046417">
    <property type="term" value="P:chorismate metabolic process"/>
    <property type="evidence" value="ECO:0007669"/>
    <property type="project" value="InterPro"/>
</dbReference>
<dbReference type="Gene3D" id="3.20.20.70">
    <property type="entry name" value="Aldolase class I"/>
    <property type="match status" value="1"/>
</dbReference>
<protein>
    <recommendedName>
        <fullName evidence="1">chorismate mutase</fullName>
        <ecNumber evidence="1">5.4.99.5</ecNumber>
    </recommendedName>
</protein>
<evidence type="ECO:0000256" key="1">
    <source>
        <dbReference type="ARBA" id="ARBA00012404"/>
    </source>
</evidence>
<accession>A0A4R2EN81</accession>
<evidence type="ECO:0000256" key="2">
    <source>
        <dbReference type="ARBA" id="ARBA00022679"/>
    </source>
</evidence>
<dbReference type="GO" id="GO:0004106">
    <property type="term" value="F:chorismate mutase activity"/>
    <property type="evidence" value="ECO:0007669"/>
    <property type="project" value="UniProtKB-EC"/>
</dbReference>
<dbReference type="SUPFAM" id="SSF51569">
    <property type="entry name" value="Aldolase"/>
    <property type="match status" value="1"/>
</dbReference>
<dbReference type="InterPro" id="IPR036263">
    <property type="entry name" value="Chorismate_II_sf"/>
</dbReference>
<evidence type="ECO:0000259" key="3">
    <source>
        <dbReference type="PROSITE" id="PS51168"/>
    </source>
</evidence>
<sequence>MAANELKDLIPMSEWLPGIKRPLIIAGPCSAESPEQLMQTAKEIKVLGQVDIFRAGIWKPRTFPNNFEGVGSIGLEWLREVKKETGMPVATEVGSVKHVFEAIKYGVDLIWIGARTTANPFAMQEIAEALQGVDIPVLVKNPLSPDLELWDGGINRIYAAGIRKLGAIHRGFSTWGKSDLRNTPHWQVPIELKRIHPNLPIIGDPSHICGNRTMIADIAQRAMDFNLDGLMIESHCNPDEAWSDAKQQVTPTRLGEILSGLKIKTEHTSDEKFIRTLDELRSQIDMYDDQILNILEARMKIAEKIGLCKKENNVSILQTARWSDIINKMVEKGAGKGLSDKCISEIFQSIHEESINHQINVTRD</sequence>
<dbReference type="EMBL" id="SLWB01000004">
    <property type="protein sequence ID" value="TCN70181.1"/>
    <property type="molecule type" value="Genomic_DNA"/>
</dbReference>
<dbReference type="Pfam" id="PF00793">
    <property type="entry name" value="DAHP_synth_1"/>
    <property type="match status" value="1"/>
</dbReference>
<dbReference type="GO" id="GO:0016740">
    <property type="term" value="F:transferase activity"/>
    <property type="evidence" value="ECO:0007669"/>
    <property type="project" value="UniProtKB-KW"/>
</dbReference>
<dbReference type="SUPFAM" id="SSF48600">
    <property type="entry name" value="Chorismate mutase II"/>
    <property type="match status" value="1"/>
</dbReference>
<dbReference type="OrthoDB" id="9780456at2"/>
<dbReference type="Proteomes" id="UP000294830">
    <property type="component" value="Unassembled WGS sequence"/>
</dbReference>
<evidence type="ECO:0000313" key="4">
    <source>
        <dbReference type="EMBL" id="TCN70181.1"/>
    </source>
</evidence>
<comment type="caution">
    <text evidence="4">The sequence shown here is derived from an EMBL/GenBank/DDBJ whole genome shotgun (WGS) entry which is preliminary data.</text>
</comment>
<keyword evidence="5" id="KW-1185">Reference proteome</keyword>
<proteinExistence type="predicted"/>
<dbReference type="InterPro" id="IPR036979">
    <property type="entry name" value="CM_dom_sf"/>
</dbReference>
<dbReference type="PROSITE" id="PS51168">
    <property type="entry name" value="CHORISMATE_MUT_2"/>
    <property type="match status" value="1"/>
</dbReference>
<dbReference type="PANTHER" id="PTHR43018">
    <property type="entry name" value="PHOSPHO-2-DEHYDRO-3-DEOXYHEPTONATE ALDOLASE"/>
    <property type="match status" value="1"/>
</dbReference>
<keyword evidence="2" id="KW-0808">Transferase</keyword>
<dbReference type="InterPro" id="IPR006218">
    <property type="entry name" value="DAHP1/KDSA"/>
</dbReference>
<gene>
    <name evidence="4" type="ORF">CLV25_104136</name>
</gene>
<dbReference type="InterPro" id="IPR052899">
    <property type="entry name" value="Class-I_DAHP_synthase"/>
</dbReference>
<reference evidence="4 5" key="1">
    <citation type="submission" date="2019-03" db="EMBL/GenBank/DDBJ databases">
        <title>Genomic Encyclopedia of Archaeal and Bacterial Type Strains, Phase II (KMG-II): from individual species to whole genera.</title>
        <authorList>
            <person name="Goeker M."/>
        </authorList>
    </citation>
    <scope>NUCLEOTIDE SEQUENCE [LARGE SCALE GENOMIC DNA]</scope>
    <source>
        <strain evidence="4 5">RL-C</strain>
    </source>
</reference>
<feature type="domain" description="Chorismate mutase" evidence="3">
    <location>
        <begin position="271"/>
        <end position="362"/>
    </location>
</feature>
<dbReference type="InterPro" id="IPR013785">
    <property type="entry name" value="Aldolase_TIM"/>
</dbReference>